<feature type="domain" description="Uncharacterized protein YyaB-like PH" evidence="2">
    <location>
        <begin position="59"/>
        <end position="135"/>
    </location>
</feature>
<sequence length="147" mass="16923">MFYRSKTDIFSIVTIFLMVWIGAAVSLLPIIATLSMVIIVSAIFIISSVFIWWYATSIKFDFDKNYLLVKGGPFKSKIPYKSILTVTPTTERLTGYRISSSDKGLEIVYNQEAHRSIKILPIEKMMFITELKKRCPNVQIPENQQFE</sequence>
<evidence type="ECO:0000256" key="1">
    <source>
        <dbReference type="SAM" id="Phobius"/>
    </source>
</evidence>
<proteinExistence type="predicted"/>
<keyword evidence="1" id="KW-0812">Transmembrane</keyword>
<organism evidence="3 4">
    <name type="scientific">Bacillus spongiae</name>
    <dbReference type="NCBI Taxonomy" id="2683610"/>
    <lineage>
        <taxon>Bacteria</taxon>
        <taxon>Bacillati</taxon>
        <taxon>Bacillota</taxon>
        <taxon>Bacilli</taxon>
        <taxon>Bacillales</taxon>
        <taxon>Bacillaceae</taxon>
        <taxon>Bacillus</taxon>
    </lineage>
</organism>
<evidence type="ECO:0000259" key="2">
    <source>
        <dbReference type="Pfam" id="PF06713"/>
    </source>
</evidence>
<keyword evidence="1" id="KW-0472">Membrane</keyword>
<feature type="transmembrane region" description="Helical" evidence="1">
    <location>
        <begin position="12"/>
        <end position="31"/>
    </location>
</feature>
<dbReference type="Pfam" id="PF06713">
    <property type="entry name" value="bPH_4"/>
    <property type="match status" value="1"/>
</dbReference>
<dbReference type="InterPro" id="IPR009589">
    <property type="entry name" value="PH_YyaB-like"/>
</dbReference>
<reference evidence="3 4" key="1">
    <citation type="journal article" date="2018" name="J. Microbiol.">
        <title>Bacillus spongiae sp. nov., isolated from sponge of Jeju Island.</title>
        <authorList>
            <person name="Lee G.E."/>
            <person name="Im W.T."/>
            <person name="Park J.S."/>
        </authorList>
    </citation>
    <scope>NUCLEOTIDE SEQUENCE [LARGE SCALE GENOMIC DNA]</scope>
    <source>
        <strain evidence="3 4">135PIL107-10</strain>
    </source>
</reference>
<keyword evidence="1" id="KW-1133">Transmembrane helix</keyword>
<name>A0ABU8HG96_9BACI</name>
<dbReference type="RefSeq" id="WP_336587516.1">
    <property type="nucleotide sequence ID" value="NZ_JBBAXC010000010.1"/>
</dbReference>
<feature type="transmembrane region" description="Helical" evidence="1">
    <location>
        <begin position="37"/>
        <end position="55"/>
    </location>
</feature>
<accession>A0ABU8HG96</accession>
<comment type="caution">
    <text evidence="3">The sequence shown here is derived from an EMBL/GenBank/DDBJ whole genome shotgun (WGS) entry which is preliminary data.</text>
</comment>
<evidence type="ECO:0000313" key="3">
    <source>
        <dbReference type="EMBL" id="MEI5908078.1"/>
    </source>
</evidence>
<dbReference type="Proteomes" id="UP001312865">
    <property type="component" value="Unassembled WGS sequence"/>
</dbReference>
<dbReference type="EMBL" id="JBBAXC010000010">
    <property type="protein sequence ID" value="MEI5908078.1"/>
    <property type="molecule type" value="Genomic_DNA"/>
</dbReference>
<gene>
    <name evidence="3" type="ORF">WAK64_13540</name>
</gene>
<keyword evidence="4" id="KW-1185">Reference proteome</keyword>
<evidence type="ECO:0000313" key="4">
    <source>
        <dbReference type="Proteomes" id="UP001312865"/>
    </source>
</evidence>
<protein>
    <submittedName>
        <fullName evidence="3">PH domain-containing protein</fullName>
    </submittedName>
</protein>